<gene>
    <name evidence="1" type="ORF">F8M41_021876</name>
</gene>
<name>A0A8H4EIF6_GIGMA</name>
<dbReference type="OrthoDB" id="10393068at2759"/>
<dbReference type="Proteomes" id="UP000439903">
    <property type="component" value="Unassembled WGS sequence"/>
</dbReference>
<accession>A0A8H4EIF6</accession>
<keyword evidence="2" id="KW-1185">Reference proteome</keyword>
<dbReference type="EMBL" id="WTPW01000658">
    <property type="protein sequence ID" value="KAF0490872.1"/>
    <property type="molecule type" value="Genomic_DNA"/>
</dbReference>
<proteinExistence type="predicted"/>
<comment type="caution">
    <text evidence="1">The sequence shown here is derived from an EMBL/GenBank/DDBJ whole genome shotgun (WGS) entry which is preliminary data.</text>
</comment>
<sequence>MQCSNVVVIVASLLNKNEKMDHDNRDESQDTLRNFVLPEIIIDGILDPLNESQNLKNAEIAQPTEFSVELFSGSPLFTN</sequence>
<protein>
    <submittedName>
        <fullName evidence="1">Uncharacterized protein</fullName>
    </submittedName>
</protein>
<organism evidence="1 2">
    <name type="scientific">Gigaspora margarita</name>
    <dbReference type="NCBI Taxonomy" id="4874"/>
    <lineage>
        <taxon>Eukaryota</taxon>
        <taxon>Fungi</taxon>
        <taxon>Fungi incertae sedis</taxon>
        <taxon>Mucoromycota</taxon>
        <taxon>Glomeromycotina</taxon>
        <taxon>Glomeromycetes</taxon>
        <taxon>Diversisporales</taxon>
        <taxon>Gigasporaceae</taxon>
        <taxon>Gigaspora</taxon>
    </lineage>
</organism>
<evidence type="ECO:0000313" key="1">
    <source>
        <dbReference type="EMBL" id="KAF0490872.1"/>
    </source>
</evidence>
<evidence type="ECO:0000313" key="2">
    <source>
        <dbReference type="Proteomes" id="UP000439903"/>
    </source>
</evidence>
<reference evidence="1 2" key="1">
    <citation type="journal article" date="2019" name="Environ. Microbiol.">
        <title>At the nexus of three kingdoms: the genome of the mycorrhizal fungus Gigaspora margarita provides insights into plant, endobacterial and fungal interactions.</title>
        <authorList>
            <person name="Venice F."/>
            <person name="Ghignone S."/>
            <person name="Salvioli di Fossalunga A."/>
            <person name="Amselem J."/>
            <person name="Novero M."/>
            <person name="Xianan X."/>
            <person name="Sedzielewska Toro K."/>
            <person name="Morin E."/>
            <person name="Lipzen A."/>
            <person name="Grigoriev I.V."/>
            <person name="Henrissat B."/>
            <person name="Martin F.M."/>
            <person name="Bonfante P."/>
        </authorList>
    </citation>
    <scope>NUCLEOTIDE SEQUENCE [LARGE SCALE GENOMIC DNA]</scope>
    <source>
        <strain evidence="1 2">BEG34</strain>
    </source>
</reference>
<dbReference type="AlphaFoldDB" id="A0A8H4EIF6"/>